<organism evidence="5 6">
    <name type="scientific">Favolaschia claudopus</name>
    <dbReference type="NCBI Taxonomy" id="2862362"/>
    <lineage>
        <taxon>Eukaryota</taxon>
        <taxon>Fungi</taxon>
        <taxon>Dikarya</taxon>
        <taxon>Basidiomycota</taxon>
        <taxon>Agaricomycotina</taxon>
        <taxon>Agaricomycetes</taxon>
        <taxon>Agaricomycetidae</taxon>
        <taxon>Agaricales</taxon>
        <taxon>Marasmiineae</taxon>
        <taxon>Mycenaceae</taxon>
        <taxon>Favolaschia</taxon>
    </lineage>
</organism>
<feature type="region of interest" description="Disordered" evidence="2">
    <location>
        <begin position="364"/>
        <end position="441"/>
    </location>
</feature>
<feature type="compositionally biased region" description="Basic and acidic residues" evidence="2">
    <location>
        <begin position="418"/>
        <end position="427"/>
    </location>
</feature>
<comment type="caution">
    <text evidence="5">The sequence shown here is derived from an EMBL/GenBank/DDBJ whole genome shotgun (WGS) entry which is preliminary data.</text>
</comment>
<reference evidence="5 6" key="1">
    <citation type="journal article" date="2024" name="J Genomics">
        <title>Draft genome sequencing and assembly of Favolaschia claudopus CIRM-BRFM 2984 isolated from oak limbs.</title>
        <authorList>
            <person name="Navarro D."/>
            <person name="Drula E."/>
            <person name="Chaduli D."/>
            <person name="Cazenave R."/>
            <person name="Ahrendt S."/>
            <person name="Wang J."/>
            <person name="Lipzen A."/>
            <person name="Daum C."/>
            <person name="Barry K."/>
            <person name="Grigoriev I.V."/>
            <person name="Favel A."/>
            <person name="Rosso M.N."/>
            <person name="Martin F."/>
        </authorList>
    </citation>
    <scope>NUCLEOTIDE SEQUENCE [LARGE SCALE GENOMIC DNA]</scope>
    <source>
        <strain evidence="5 6">CIRM-BRFM 2984</strain>
    </source>
</reference>
<dbReference type="Pfam" id="PF11954">
    <property type="entry name" value="DUF3471"/>
    <property type="match status" value="1"/>
</dbReference>
<feature type="compositionally biased region" description="Acidic residues" evidence="2">
    <location>
        <begin position="399"/>
        <end position="417"/>
    </location>
</feature>
<dbReference type="InterPro" id="IPR050491">
    <property type="entry name" value="AmpC-like"/>
</dbReference>
<gene>
    <name evidence="5" type="ORF">R3P38DRAFT_3176338</name>
</gene>
<evidence type="ECO:0000313" key="6">
    <source>
        <dbReference type="Proteomes" id="UP001362999"/>
    </source>
</evidence>
<feature type="domain" description="Beta-lactamase-related" evidence="3">
    <location>
        <begin position="9"/>
        <end position="343"/>
    </location>
</feature>
<name>A0AAW0D769_9AGAR</name>
<dbReference type="InterPro" id="IPR021860">
    <property type="entry name" value="Peptidase_S12_Pab87-rel_C"/>
</dbReference>
<dbReference type="Gene3D" id="2.40.128.600">
    <property type="match status" value="1"/>
</dbReference>
<dbReference type="InterPro" id="IPR001466">
    <property type="entry name" value="Beta-lactam-related"/>
</dbReference>
<accession>A0AAW0D769</accession>
<evidence type="ECO:0000256" key="1">
    <source>
        <dbReference type="ARBA" id="ARBA00038215"/>
    </source>
</evidence>
<dbReference type="InterPro" id="IPR012338">
    <property type="entry name" value="Beta-lactam/transpept-like"/>
</dbReference>
<feature type="compositionally biased region" description="Polar residues" evidence="2">
    <location>
        <begin position="429"/>
        <end position="441"/>
    </location>
</feature>
<dbReference type="EMBL" id="JAWWNJ010000010">
    <property type="protein sequence ID" value="KAK7046961.1"/>
    <property type="molecule type" value="Genomic_DNA"/>
</dbReference>
<protein>
    <submittedName>
        <fullName evidence="5">Beta-lactamase/transpeptidase-like protein</fullName>
    </submittedName>
</protein>
<dbReference type="AlphaFoldDB" id="A0AAW0D769"/>
<evidence type="ECO:0000256" key="2">
    <source>
        <dbReference type="SAM" id="MobiDB-lite"/>
    </source>
</evidence>
<sequence>MDYFDSPTFAARVEHLMKQRHVPGFAIAITRGNEVKSAGYGHASLDPPIPFTTDTLVDIASCSKSFTAVAVGLLVDDKNYPQVKFDAVVSRLLPEDFVLPDETYTNQVTVDDILSHRTGMPRHDLSYVGPRAEHPDTPRSVTRNLRNLPLVAPLRTKYIYNNMMFTAAVHLIQVTTQQSFSDFLQDRFFRPLGMDSTSLQPFRARERGFGERIAMGYTWKKDTETYNAFTNPDAPEADGAGCIVSSVDDFIKWVQALMNHQDPITDSVYRGLVRMRTIIHPNGGWNRPYASPIVYAAGVEVYYYRGYQVVMHGGSNPGFQSRFFFLPELNFGAAMFGNSNGAYDVAAILSRELIDEALGIPQDERKYKREKQPKKGKEPSKGNSPLDIGDPANRIQDIADADASDSDSDTEDEGDDPPEPRLKDLERQPLTTPQTAYTGTYENRGYHNMTVEIKNDKLFIDTSTRSFGFTVTFEHISGQTKFAAHVSFCLEPGDWQMEAEFAFEGARVVRMGLNLESDMKELVWFDRVSERSN</sequence>
<feature type="domain" description="Peptidase S12 Pab87-related C-terminal" evidence="4">
    <location>
        <begin position="431"/>
        <end position="525"/>
    </location>
</feature>
<dbReference type="Proteomes" id="UP001362999">
    <property type="component" value="Unassembled WGS sequence"/>
</dbReference>
<proteinExistence type="inferred from homology"/>
<keyword evidence="6" id="KW-1185">Reference proteome</keyword>
<dbReference type="Gene3D" id="3.40.710.10">
    <property type="entry name" value="DD-peptidase/beta-lactamase superfamily"/>
    <property type="match status" value="1"/>
</dbReference>
<dbReference type="SUPFAM" id="SSF56601">
    <property type="entry name" value="beta-lactamase/transpeptidase-like"/>
    <property type="match status" value="1"/>
</dbReference>
<dbReference type="PANTHER" id="PTHR46825">
    <property type="entry name" value="D-ALANYL-D-ALANINE-CARBOXYPEPTIDASE/ENDOPEPTIDASE AMPH"/>
    <property type="match status" value="1"/>
</dbReference>
<evidence type="ECO:0000259" key="3">
    <source>
        <dbReference type="Pfam" id="PF00144"/>
    </source>
</evidence>
<dbReference type="PANTHER" id="PTHR46825:SF9">
    <property type="entry name" value="BETA-LACTAMASE-RELATED DOMAIN-CONTAINING PROTEIN"/>
    <property type="match status" value="1"/>
</dbReference>
<comment type="similarity">
    <text evidence="1">Belongs to the peptidase S12 family.</text>
</comment>
<evidence type="ECO:0000259" key="4">
    <source>
        <dbReference type="Pfam" id="PF11954"/>
    </source>
</evidence>
<evidence type="ECO:0000313" key="5">
    <source>
        <dbReference type="EMBL" id="KAK7046961.1"/>
    </source>
</evidence>
<dbReference type="Pfam" id="PF00144">
    <property type="entry name" value="Beta-lactamase"/>
    <property type="match status" value="1"/>
</dbReference>